<evidence type="ECO:0000313" key="2">
    <source>
        <dbReference type="Proteomes" id="UP000014264"/>
    </source>
</evidence>
<organism evidence="1 2">
    <name type="scientific">Lacticaseibacillus paracasei subsp. paracasei Lpp14</name>
    <dbReference type="NCBI Taxonomy" id="1256204"/>
    <lineage>
        <taxon>Bacteria</taxon>
        <taxon>Bacillati</taxon>
        <taxon>Bacillota</taxon>
        <taxon>Bacilli</taxon>
        <taxon>Lactobacillales</taxon>
        <taxon>Lactobacillaceae</taxon>
        <taxon>Lacticaseibacillus</taxon>
    </lineage>
</organism>
<dbReference type="Gene3D" id="3.40.630.30">
    <property type="match status" value="1"/>
</dbReference>
<comment type="caution">
    <text evidence="1">The sequence shown here is derived from an EMBL/GenBank/DDBJ whole genome shotgun (WGS) entry which is preliminary data.</text>
</comment>
<dbReference type="AlphaFoldDB" id="A0A829GJD4"/>
<dbReference type="EMBL" id="ANJZ01000410">
    <property type="protein sequence ID" value="EPC57589.1"/>
    <property type="molecule type" value="Genomic_DNA"/>
</dbReference>
<protein>
    <recommendedName>
        <fullName evidence="3">N-acetyltransferase domain-containing protein</fullName>
    </recommendedName>
</protein>
<gene>
    <name evidence="1" type="ORF">Lpp14_15876</name>
</gene>
<reference evidence="1 2" key="1">
    <citation type="journal article" date="2013" name="PLoS ONE">
        <title>Lactobacillus paracasei comparative genomics: towards species pan-genome definition and exploitation of diversity.</title>
        <authorList>
            <person name="Smokvina T."/>
            <person name="Wels M."/>
            <person name="Polka J."/>
            <person name="Chervaux C."/>
            <person name="Brisse S."/>
            <person name="Boekhorst J."/>
            <person name="van Hylckama Vlieg J.E."/>
            <person name="Siezen R.J."/>
        </authorList>
    </citation>
    <scope>NUCLEOTIDE SEQUENCE [LARGE SCALE GENOMIC DNA]</scope>
    <source>
        <strain evidence="1 2">Lpp14</strain>
    </source>
</reference>
<dbReference type="Proteomes" id="UP000014264">
    <property type="component" value="Unassembled WGS sequence"/>
</dbReference>
<evidence type="ECO:0008006" key="3">
    <source>
        <dbReference type="Google" id="ProtNLM"/>
    </source>
</evidence>
<sequence>MKHRYHLNVVFRFLLEYYFFEVIKMNGDYLSKKLFSDVDLSDEFFDSLRANYRGFDQWFAKKAREGEKAYVSVEQSGNINAFLYLKEEDGEVLDVEPTLVNGKHLKVGTFKINAHRAATGNRFMAIILRKFIIDGFDDVYVTMFPDTVKLRKLFQKFGFEEVGKKRSGSKTEIVLLRTQKATGDIYKDFPKFDFSGHKFFLPVFPEFHTRMVPESKLYTERQFVREDVSPANSVMKTYLTSMNGVDELKHGDKLVLYRTRESGKKAEYNAVATSVCVVDEIRNIFSFPDKKAFLEYTSRGSVFSLQELTDFWESKKYRHVISFLFNVPLEKRITRHDLFGKGIIDESMREKRFNIVEMNGQQFEKLLRIGEVNGRFIIN</sequence>
<name>A0A829GJD4_LACPA</name>
<proteinExistence type="predicted"/>
<evidence type="ECO:0000313" key="1">
    <source>
        <dbReference type="EMBL" id="EPC57589.1"/>
    </source>
</evidence>
<accession>A0A829GJD4</accession>